<comment type="caution">
    <text evidence="1">The sequence shown here is derived from an EMBL/GenBank/DDBJ whole genome shotgun (WGS) entry which is preliminary data.</text>
</comment>
<gene>
    <name evidence="1" type="ORF">NOL15_04485</name>
</gene>
<name>A0A9X4RP74_STRSU</name>
<reference evidence="1" key="1">
    <citation type="submission" date="2022-07" db="EMBL/GenBank/DDBJ databases">
        <title>Whole Genome Sequencing of Streptococcus suis.</title>
        <authorList>
            <person name="Dai X."/>
            <person name="Huang J."/>
            <person name="Wang L."/>
        </authorList>
    </citation>
    <scope>NUCLEOTIDE SEQUENCE</scope>
    <source>
        <strain evidence="1">SFB2</strain>
    </source>
</reference>
<evidence type="ECO:0000313" key="1">
    <source>
        <dbReference type="EMBL" id="MDG4512110.1"/>
    </source>
</evidence>
<evidence type="ECO:0000313" key="2">
    <source>
        <dbReference type="Proteomes" id="UP001152879"/>
    </source>
</evidence>
<dbReference type="AlphaFoldDB" id="A0A9X4RP74"/>
<proteinExistence type="predicted"/>
<dbReference type="EMBL" id="JANFML010000010">
    <property type="protein sequence ID" value="MDG4512110.1"/>
    <property type="molecule type" value="Genomic_DNA"/>
</dbReference>
<dbReference type="Proteomes" id="UP001152879">
    <property type="component" value="Unassembled WGS sequence"/>
</dbReference>
<protein>
    <submittedName>
        <fullName evidence="1">Uncharacterized protein</fullName>
    </submittedName>
</protein>
<accession>A0A9X4RP74</accession>
<sequence>MMDLLFLILVTCLLLLGVGVMLYSWHKKKLASSAPSIPSDITDNSNNNLSVEEDGEFIELLPKVITLSNREVLDFEKMHEIKDRGVLAKVNAIIPQFANNVYDSINKNKFQNINELLQNDKLYKVVIPPGAELYKAKDKMGAFRGGYHVNGKLAGQAHLVKVSPTAQKVARTGEIVANSMNVASMVVGQYYMAEVDAKLEQLQAGVDKVIEFQETQFKSKILSLIPKVGKISKFNIEIMENDEIRQRSLGSLVRYEDEAIELLQQVNSLLENLITSNFKTNYAKYKEVIFEVEKLTIFQQYLISIMEEIARLTYLLNGGKVSSEYCYSSLGNYLEQSNTVRDKLAQWHNNQSRQLGIQIQKSRITKKGFEGAVFYLPGMVQNDLKYKKMNKDIVDRIKKQSVDKLHFSNTTDNVFERELQILVHNGKYYYLND</sequence>
<organism evidence="1 2">
    <name type="scientific">Streptococcus suis</name>
    <dbReference type="NCBI Taxonomy" id="1307"/>
    <lineage>
        <taxon>Bacteria</taxon>
        <taxon>Bacillati</taxon>
        <taxon>Bacillota</taxon>
        <taxon>Bacilli</taxon>
        <taxon>Lactobacillales</taxon>
        <taxon>Streptococcaceae</taxon>
        <taxon>Streptococcus</taxon>
    </lineage>
</organism>